<dbReference type="InterPro" id="IPR025668">
    <property type="entry name" value="Tnp_DDE_dom"/>
</dbReference>
<feature type="non-terminal residue" evidence="2">
    <location>
        <position position="1"/>
    </location>
</feature>
<reference evidence="2 3" key="1">
    <citation type="journal article" date="2015" name="Stand. Genomic Sci.">
        <title>Genomic Encyclopedia of Bacterial and Archaeal Type Strains, Phase III: the genomes of soil and plant-associated and newly described type strains.</title>
        <authorList>
            <person name="Whitman W.B."/>
            <person name="Woyke T."/>
            <person name="Klenk H.P."/>
            <person name="Zhou Y."/>
            <person name="Lilburn T.G."/>
            <person name="Beck B.J."/>
            <person name="De Vos P."/>
            <person name="Vandamme P."/>
            <person name="Eisen J.A."/>
            <person name="Garrity G."/>
            <person name="Hugenholtz P."/>
            <person name="Kyrpides N.C."/>
        </authorList>
    </citation>
    <scope>NUCLEOTIDE SEQUENCE [LARGE SCALE GENOMIC DNA]</scope>
    <source>
        <strain evidence="2 3">CGMCC 1.10115</strain>
    </source>
</reference>
<organism evidence="2 3">
    <name type="scientific">Cytobacillus oceanisediminis</name>
    <dbReference type="NCBI Taxonomy" id="665099"/>
    <lineage>
        <taxon>Bacteria</taxon>
        <taxon>Bacillati</taxon>
        <taxon>Bacillota</taxon>
        <taxon>Bacilli</taxon>
        <taxon>Bacillales</taxon>
        <taxon>Bacillaceae</taxon>
        <taxon>Cytobacillus</taxon>
    </lineage>
</organism>
<comment type="caution">
    <text evidence="2">The sequence shown here is derived from an EMBL/GenBank/DDBJ whole genome shotgun (WGS) entry which is preliminary data.</text>
</comment>
<dbReference type="RefSeq" id="WP_199749572.1">
    <property type="nucleotide sequence ID" value="NZ_VLKI01000042.1"/>
</dbReference>
<dbReference type="Pfam" id="PF13751">
    <property type="entry name" value="DDE_Tnp_1_6"/>
    <property type="match status" value="1"/>
</dbReference>
<accession>A0A562J2L2</accession>
<dbReference type="AlphaFoldDB" id="A0A562J2L2"/>
<dbReference type="GeneID" id="65406689"/>
<protein>
    <submittedName>
        <fullName evidence="2">DDE family transposase</fullName>
    </submittedName>
</protein>
<gene>
    <name evidence="2" type="ORF">IQ19_05648</name>
</gene>
<proteinExistence type="predicted"/>
<dbReference type="Proteomes" id="UP000318667">
    <property type="component" value="Unassembled WGS sequence"/>
</dbReference>
<name>A0A562J2L2_9BACI</name>
<sequence>RQGKKNTGRNQVDTYYFDIEKCKRCPFREGCYKEGAKSKTYSVSLKSTEHSDQAEFQESEYFKEKSRERYKIEAKNSELKHRHGYDVATSSGLIGMELQGSMAIFTVNLKRILKLLG</sequence>
<evidence type="ECO:0000313" key="3">
    <source>
        <dbReference type="Proteomes" id="UP000318667"/>
    </source>
</evidence>
<keyword evidence="3" id="KW-1185">Reference proteome</keyword>
<dbReference type="EMBL" id="VLKI01000042">
    <property type="protein sequence ID" value="TWH77074.1"/>
    <property type="molecule type" value="Genomic_DNA"/>
</dbReference>
<evidence type="ECO:0000313" key="2">
    <source>
        <dbReference type="EMBL" id="TWH77074.1"/>
    </source>
</evidence>
<feature type="domain" description="Transposase DDE" evidence="1">
    <location>
        <begin position="6"/>
        <end position="112"/>
    </location>
</feature>
<evidence type="ECO:0000259" key="1">
    <source>
        <dbReference type="Pfam" id="PF13751"/>
    </source>
</evidence>